<keyword evidence="3" id="KW-1185">Reference proteome</keyword>
<gene>
    <name evidence="2" type="ORF">ELS82_04995</name>
</gene>
<dbReference type="AlphaFoldDB" id="A0A4Y8WIZ1"/>
<protein>
    <submittedName>
        <fullName evidence="2">YdcF family protein</fullName>
    </submittedName>
</protein>
<dbReference type="GO" id="GO:0005886">
    <property type="term" value="C:plasma membrane"/>
    <property type="evidence" value="ECO:0007669"/>
    <property type="project" value="TreeGrafter"/>
</dbReference>
<dbReference type="InterPro" id="IPR014729">
    <property type="entry name" value="Rossmann-like_a/b/a_fold"/>
</dbReference>
<evidence type="ECO:0000259" key="1">
    <source>
        <dbReference type="Pfam" id="PF02698"/>
    </source>
</evidence>
<dbReference type="Proteomes" id="UP000297753">
    <property type="component" value="Unassembled WGS sequence"/>
</dbReference>
<evidence type="ECO:0000313" key="3">
    <source>
        <dbReference type="Proteomes" id="UP000297753"/>
    </source>
</evidence>
<sequence length="211" mass="24363">MSNKKLYQHIEHLWDYMQLDHQLEKSDCIFVLGSNDIRVAEHAANLYLQGWADWLIFSGGVGRLTQGTFERSEAETFAAIAQTMGVPHHAIIIENQATNTGENVRFTHQLLIERSIDVNSFILVQKPYMERRTLATFEKQWPSPYQLACVTSPKLSFCDYFNDEIDIETTISAMLGDFQRIKEYPQLGFQTEQVIPQSVEDSYQAVKPYFE</sequence>
<evidence type="ECO:0000313" key="2">
    <source>
        <dbReference type="EMBL" id="TFH92897.1"/>
    </source>
</evidence>
<dbReference type="PANTHER" id="PTHR30336">
    <property type="entry name" value="INNER MEMBRANE PROTEIN, PROBABLE PERMEASE"/>
    <property type="match status" value="1"/>
</dbReference>
<accession>A0A4Y8WIZ1</accession>
<proteinExistence type="predicted"/>
<dbReference type="PANTHER" id="PTHR30336:SF20">
    <property type="entry name" value="DUF218 DOMAIN-CONTAINING PROTEIN"/>
    <property type="match status" value="1"/>
</dbReference>
<dbReference type="CDD" id="cd06259">
    <property type="entry name" value="YdcF-like"/>
    <property type="match status" value="1"/>
</dbReference>
<dbReference type="OrthoDB" id="2216870at2"/>
<dbReference type="FunFam" id="3.40.50.620:FF:000280">
    <property type="entry name" value="DUF218 domain"/>
    <property type="match status" value="1"/>
</dbReference>
<dbReference type="InterPro" id="IPR003848">
    <property type="entry name" value="DUF218"/>
</dbReference>
<dbReference type="Gene3D" id="3.40.50.620">
    <property type="entry name" value="HUPs"/>
    <property type="match status" value="1"/>
</dbReference>
<dbReference type="InterPro" id="IPR051599">
    <property type="entry name" value="Cell_Envelope_Assoc"/>
</dbReference>
<organism evidence="2 3">
    <name type="scientific">Vibrio ouci</name>
    <dbReference type="NCBI Taxonomy" id="2499078"/>
    <lineage>
        <taxon>Bacteria</taxon>
        <taxon>Pseudomonadati</taxon>
        <taxon>Pseudomonadota</taxon>
        <taxon>Gammaproteobacteria</taxon>
        <taxon>Vibrionales</taxon>
        <taxon>Vibrionaceae</taxon>
        <taxon>Vibrio</taxon>
    </lineage>
</organism>
<name>A0A4Y8WIZ1_9VIBR</name>
<dbReference type="RefSeq" id="WP_134834474.1">
    <property type="nucleotide sequence ID" value="NZ_SATR01000004.1"/>
</dbReference>
<comment type="caution">
    <text evidence="2">The sequence shown here is derived from an EMBL/GenBank/DDBJ whole genome shotgun (WGS) entry which is preliminary data.</text>
</comment>
<dbReference type="Pfam" id="PF02698">
    <property type="entry name" value="DUF218"/>
    <property type="match status" value="1"/>
</dbReference>
<dbReference type="EMBL" id="SATR01000004">
    <property type="protein sequence ID" value="TFH92897.1"/>
    <property type="molecule type" value="Genomic_DNA"/>
</dbReference>
<feature type="domain" description="DUF218" evidence="1">
    <location>
        <begin position="27"/>
        <end position="147"/>
    </location>
</feature>
<reference evidence="2 3" key="1">
    <citation type="submission" date="2019-01" db="EMBL/GenBank/DDBJ databases">
        <title>Vibrio BEI176 sp. nov, a marine bacterium isolated from China: eastern marignal seas.</title>
        <authorList>
            <person name="Li B."/>
        </authorList>
    </citation>
    <scope>NUCLEOTIDE SEQUENCE [LARGE SCALE GENOMIC DNA]</scope>
    <source>
        <strain evidence="2 3">BEI176</strain>
    </source>
</reference>